<evidence type="ECO:0000256" key="2">
    <source>
        <dbReference type="SAM" id="Phobius"/>
    </source>
</evidence>
<dbReference type="InterPro" id="IPR018060">
    <property type="entry name" value="HTH_AraC"/>
</dbReference>
<reference evidence="5 6" key="1">
    <citation type="submission" date="2020-02" db="EMBL/GenBank/DDBJ databases">
        <title>Flavobacterium sp. genome.</title>
        <authorList>
            <person name="Jung H.S."/>
            <person name="Baek J.H."/>
            <person name="Jeon C.O."/>
        </authorList>
    </citation>
    <scope>NUCLEOTIDE SEQUENCE [LARGE SCALE GENOMIC DNA]</scope>
    <source>
        <strain evidence="5 6">SE-s27</strain>
    </source>
</reference>
<dbReference type="Gene3D" id="1.25.40.10">
    <property type="entry name" value="Tetratricopeptide repeat domain"/>
    <property type="match status" value="1"/>
</dbReference>
<feature type="repeat" description="TPR" evidence="1">
    <location>
        <begin position="245"/>
        <end position="278"/>
    </location>
</feature>
<feature type="transmembrane region" description="Helical" evidence="2">
    <location>
        <begin position="348"/>
        <end position="367"/>
    </location>
</feature>
<evidence type="ECO:0000256" key="1">
    <source>
        <dbReference type="PROSITE-ProRule" id="PRU00339"/>
    </source>
</evidence>
<sequence length="552" mass="64684">MKRHYLLTLFSIFVSFYTNAQKSTQEIDKVLQEITKESNLLKRIEEIENIFNISQKIGYTDGMIISGRLLMLNASRMSDYENVIKTGDKIKNLKPVTNKNLNAPFSDIFRMNGLAKSYLGFSDIAFQEFKKALEYGNKIESYNSRHYKLSLIYENITICYENEIKKEDSIRYYLEKSIEKSKMIKDDGIDISVNHKYDAIANTYNLLGDFYMKDGKHKNIKKAGEYYKLCVNLHEKYETLLTNKIFSLLSLGEYYHKVGKYKDATETLEKSLQLEKGASNPLNRLLAFRILTKSYIELNQPEKSKKFLDDYTTLRDSIEYTKKKSINKIIDTISLKEHEKHKTSLNNILITSTIFFLICGLIIFISWKRHNKKLHNNYKKLMKKIKQENKFDKNNLLDNTIISEGENIKNNIFSINKKSNLYSGNFQNNTTNIVNETVNSILKKLEKFEKQKKYIKKDVNLASLATYLGTNTKYLSEIIKLHKEKSYSSYINGLRIDYIVSLLYEEPKYREYKISYLGELCGFASREVFSIVFKKETGITPFYFIENLKKKI</sequence>
<evidence type="ECO:0000313" key="6">
    <source>
        <dbReference type="Proteomes" id="UP000767947"/>
    </source>
</evidence>
<dbReference type="PROSITE" id="PS50005">
    <property type="entry name" value="TPR"/>
    <property type="match status" value="1"/>
</dbReference>
<dbReference type="InterPro" id="IPR019734">
    <property type="entry name" value="TPR_rpt"/>
</dbReference>
<comment type="caution">
    <text evidence="5">The sequence shown here is derived from an EMBL/GenBank/DDBJ whole genome shotgun (WGS) entry which is preliminary data.</text>
</comment>
<keyword evidence="6" id="KW-1185">Reference proteome</keyword>
<feature type="signal peptide" evidence="3">
    <location>
        <begin position="1"/>
        <end position="20"/>
    </location>
</feature>
<proteinExistence type="predicted"/>
<protein>
    <recommendedName>
        <fullName evidence="4">HTH araC/xylS-type domain-containing protein</fullName>
    </recommendedName>
</protein>
<dbReference type="InterPro" id="IPR011990">
    <property type="entry name" value="TPR-like_helical_dom_sf"/>
</dbReference>
<keyword evidence="3" id="KW-0732">Signal</keyword>
<evidence type="ECO:0000313" key="5">
    <source>
        <dbReference type="EMBL" id="NMH24034.1"/>
    </source>
</evidence>
<dbReference type="SUPFAM" id="SSF48452">
    <property type="entry name" value="TPR-like"/>
    <property type="match status" value="1"/>
</dbReference>
<keyword evidence="1" id="KW-0802">TPR repeat</keyword>
<accession>A0ABX1QPI7</accession>
<keyword evidence="2" id="KW-1133">Transmembrane helix</keyword>
<dbReference type="PROSITE" id="PS01124">
    <property type="entry name" value="HTH_ARAC_FAMILY_2"/>
    <property type="match status" value="1"/>
</dbReference>
<gene>
    <name evidence="5" type="ORF">G6042_01980</name>
</gene>
<evidence type="ECO:0000256" key="3">
    <source>
        <dbReference type="SAM" id="SignalP"/>
    </source>
</evidence>
<keyword evidence="2" id="KW-0472">Membrane</keyword>
<organism evidence="5 6">
    <name type="scientific">Flavobacterium solisilvae</name>
    <dbReference type="NCBI Taxonomy" id="1852019"/>
    <lineage>
        <taxon>Bacteria</taxon>
        <taxon>Pseudomonadati</taxon>
        <taxon>Bacteroidota</taxon>
        <taxon>Flavobacteriia</taxon>
        <taxon>Flavobacteriales</taxon>
        <taxon>Flavobacteriaceae</taxon>
        <taxon>Flavobacterium</taxon>
    </lineage>
</organism>
<dbReference type="RefSeq" id="WP_169522584.1">
    <property type="nucleotide sequence ID" value="NZ_JAAMPT010000192.1"/>
</dbReference>
<keyword evidence="2" id="KW-0812">Transmembrane</keyword>
<name>A0ABX1QPI7_9FLAO</name>
<evidence type="ECO:0000259" key="4">
    <source>
        <dbReference type="PROSITE" id="PS01124"/>
    </source>
</evidence>
<dbReference type="Proteomes" id="UP000767947">
    <property type="component" value="Unassembled WGS sequence"/>
</dbReference>
<feature type="chain" id="PRO_5046993865" description="HTH araC/xylS-type domain-containing protein" evidence="3">
    <location>
        <begin position="21"/>
        <end position="552"/>
    </location>
</feature>
<dbReference type="SMART" id="SM00342">
    <property type="entry name" value="HTH_ARAC"/>
    <property type="match status" value="1"/>
</dbReference>
<dbReference type="EMBL" id="JAAMPT010000192">
    <property type="protein sequence ID" value="NMH24034.1"/>
    <property type="molecule type" value="Genomic_DNA"/>
</dbReference>
<feature type="domain" description="HTH araC/xylS-type" evidence="4">
    <location>
        <begin position="439"/>
        <end position="547"/>
    </location>
</feature>
<dbReference type="Gene3D" id="1.10.10.60">
    <property type="entry name" value="Homeodomain-like"/>
    <property type="match status" value="2"/>
</dbReference>